<feature type="compositionally biased region" description="Polar residues" evidence="1">
    <location>
        <begin position="292"/>
        <end position="301"/>
    </location>
</feature>
<dbReference type="WBParaSite" id="MBELARI_LOCUS2725">
    <property type="protein sequence ID" value="MBELARI_LOCUS2725"/>
    <property type="gene ID" value="MBELARI_LOCUS2725"/>
</dbReference>
<dbReference type="Gene3D" id="3.30.160.60">
    <property type="entry name" value="Classic Zinc Finger"/>
    <property type="match status" value="1"/>
</dbReference>
<feature type="compositionally biased region" description="Polar residues" evidence="1">
    <location>
        <begin position="253"/>
        <end position="274"/>
    </location>
</feature>
<evidence type="ECO:0008006" key="4">
    <source>
        <dbReference type="Google" id="ProtNLM"/>
    </source>
</evidence>
<dbReference type="AlphaFoldDB" id="A0AAF3F7B3"/>
<evidence type="ECO:0000313" key="3">
    <source>
        <dbReference type="WBParaSite" id="MBELARI_LOCUS2725"/>
    </source>
</evidence>
<sequence length="400" mass="46186">MNDSDGLFEDPEFMAFGKEALEKMMAPTKGTPIGLSKLQKISYIYGYDFNRSSQNLGIFCVIRNRRVQQSNFTQTLGRLRPLIEHVKTHLDQRNYQCSECGYEAKTYVCASIHVKRRHDAPNGRVLDNSDEKYLFQVFEKAKQAFPEVQPLIEEYFEQNKNCWLKAIQMKGSSPFIPRSPTKNETNIFFPNLPTTPKMGLTTKADFEPCPSSLDDILNTISAMENFEKRIHEQSDERMHANLKVEHDFEAEASCSTPSELSQMAVTNRENGSRSSSEDAPPQIKRQRVQEPRTPTSPSTGHPSLEIKKLYQLLALKDRQLTEARKTLVEMHQKEKQRKQKLIELESENDKLIRILGQRELDKTKYEEKIFDLNLRLETFLKATNGHGHEEEEECEEADDC</sequence>
<proteinExistence type="predicted"/>
<evidence type="ECO:0000313" key="2">
    <source>
        <dbReference type="Proteomes" id="UP000887575"/>
    </source>
</evidence>
<name>A0AAF3F7B3_9BILA</name>
<protein>
    <recommendedName>
        <fullName evidence="4">C2H2-type domain-containing protein</fullName>
    </recommendedName>
</protein>
<keyword evidence="2" id="KW-1185">Reference proteome</keyword>
<reference evidence="3" key="1">
    <citation type="submission" date="2024-02" db="UniProtKB">
        <authorList>
            <consortium name="WormBaseParasite"/>
        </authorList>
    </citation>
    <scope>IDENTIFICATION</scope>
</reference>
<evidence type="ECO:0000256" key="1">
    <source>
        <dbReference type="SAM" id="MobiDB-lite"/>
    </source>
</evidence>
<organism evidence="2 3">
    <name type="scientific">Mesorhabditis belari</name>
    <dbReference type="NCBI Taxonomy" id="2138241"/>
    <lineage>
        <taxon>Eukaryota</taxon>
        <taxon>Metazoa</taxon>
        <taxon>Ecdysozoa</taxon>
        <taxon>Nematoda</taxon>
        <taxon>Chromadorea</taxon>
        <taxon>Rhabditida</taxon>
        <taxon>Rhabditina</taxon>
        <taxon>Rhabditomorpha</taxon>
        <taxon>Rhabditoidea</taxon>
        <taxon>Rhabditidae</taxon>
        <taxon>Mesorhabditinae</taxon>
        <taxon>Mesorhabditis</taxon>
    </lineage>
</organism>
<feature type="region of interest" description="Disordered" evidence="1">
    <location>
        <begin position="249"/>
        <end position="304"/>
    </location>
</feature>
<accession>A0AAF3F7B3</accession>
<dbReference type="Proteomes" id="UP000887575">
    <property type="component" value="Unassembled WGS sequence"/>
</dbReference>